<reference evidence="2 3" key="1">
    <citation type="journal article" date="2016" name="Mol. Biol. Evol.">
        <title>Comparative Genomics of Early-Diverging Mushroom-Forming Fungi Provides Insights into the Origins of Lignocellulose Decay Capabilities.</title>
        <authorList>
            <person name="Nagy L.G."/>
            <person name="Riley R."/>
            <person name="Tritt A."/>
            <person name="Adam C."/>
            <person name="Daum C."/>
            <person name="Floudas D."/>
            <person name="Sun H."/>
            <person name="Yadav J.S."/>
            <person name="Pangilinan J."/>
            <person name="Larsson K.H."/>
            <person name="Matsuura K."/>
            <person name="Barry K."/>
            <person name="Labutti K."/>
            <person name="Kuo R."/>
            <person name="Ohm R.A."/>
            <person name="Bhattacharya S.S."/>
            <person name="Shirouzu T."/>
            <person name="Yoshinaga Y."/>
            <person name="Martin F.M."/>
            <person name="Grigoriev I.V."/>
            <person name="Hibbett D.S."/>
        </authorList>
    </citation>
    <scope>NUCLEOTIDE SEQUENCE [LARGE SCALE GENOMIC DNA]</scope>
    <source>
        <strain evidence="2 3">CBS 109695</strain>
    </source>
</reference>
<sequence length="72" mass="8307">MHYAMCRATSHCVGIRTSPEQRYAWNQYYYPYNGTTVRTNLLAINGRAYASRTSSPVILERGRIAEETRAVY</sequence>
<dbReference type="Proteomes" id="UP000076532">
    <property type="component" value="Unassembled WGS sequence"/>
</dbReference>
<evidence type="ECO:0000313" key="2">
    <source>
        <dbReference type="EMBL" id="KZP33732.1"/>
    </source>
</evidence>
<evidence type="ECO:0000313" key="3">
    <source>
        <dbReference type="Proteomes" id="UP000076532"/>
    </source>
</evidence>
<protein>
    <submittedName>
        <fullName evidence="2">Uncharacterized protein</fullName>
    </submittedName>
</protein>
<name>A0A166WGF0_9AGAM</name>
<gene>
    <name evidence="1" type="ORF">FIBSPDRAFT_846883</name>
    <name evidence="2" type="ORF">FIBSPDRAFT_846884</name>
</gene>
<keyword evidence="3" id="KW-1185">Reference proteome</keyword>
<dbReference type="AlphaFoldDB" id="A0A166WGF0"/>
<dbReference type="EMBL" id="KV417481">
    <property type="protein sequence ID" value="KZP33731.1"/>
    <property type="molecule type" value="Genomic_DNA"/>
</dbReference>
<accession>A0A166WGF0</accession>
<dbReference type="EMBL" id="KV417481">
    <property type="protein sequence ID" value="KZP33732.1"/>
    <property type="molecule type" value="Genomic_DNA"/>
</dbReference>
<feature type="non-terminal residue" evidence="2">
    <location>
        <position position="72"/>
    </location>
</feature>
<organism evidence="2 3">
    <name type="scientific">Athelia psychrophila</name>
    <dbReference type="NCBI Taxonomy" id="1759441"/>
    <lineage>
        <taxon>Eukaryota</taxon>
        <taxon>Fungi</taxon>
        <taxon>Dikarya</taxon>
        <taxon>Basidiomycota</taxon>
        <taxon>Agaricomycotina</taxon>
        <taxon>Agaricomycetes</taxon>
        <taxon>Agaricomycetidae</taxon>
        <taxon>Atheliales</taxon>
        <taxon>Atheliaceae</taxon>
        <taxon>Athelia</taxon>
    </lineage>
</organism>
<evidence type="ECO:0000313" key="1">
    <source>
        <dbReference type="EMBL" id="KZP33731.1"/>
    </source>
</evidence>
<proteinExistence type="predicted"/>